<dbReference type="Pfam" id="PF00582">
    <property type="entry name" value="Usp"/>
    <property type="match status" value="1"/>
</dbReference>
<dbReference type="InterPro" id="IPR006015">
    <property type="entry name" value="Universal_stress_UspA"/>
</dbReference>
<keyword evidence="5" id="KW-1185">Reference proteome</keyword>
<evidence type="ECO:0000313" key="5">
    <source>
        <dbReference type="Proteomes" id="UP000051450"/>
    </source>
</evidence>
<evidence type="ECO:0000256" key="1">
    <source>
        <dbReference type="ARBA" id="ARBA00008791"/>
    </source>
</evidence>
<reference evidence="4 5" key="1">
    <citation type="journal article" date="2015" name="Genome Announc.">
        <title>Expanding the biotechnology potential of lactobacilli through comparative genomics of 213 strains and associated genera.</title>
        <authorList>
            <person name="Sun Z."/>
            <person name="Harris H.M."/>
            <person name="McCann A."/>
            <person name="Guo C."/>
            <person name="Argimon S."/>
            <person name="Zhang W."/>
            <person name="Yang X."/>
            <person name="Jeffery I.B."/>
            <person name="Cooney J.C."/>
            <person name="Kagawa T.F."/>
            <person name="Liu W."/>
            <person name="Song Y."/>
            <person name="Salvetti E."/>
            <person name="Wrobel A."/>
            <person name="Rasinkangas P."/>
            <person name="Parkhill J."/>
            <person name="Rea M.C."/>
            <person name="O'Sullivan O."/>
            <person name="Ritari J."/>
            <person name="Douillard F.P."/>
            <person name="Paul Ross R."/>
            <person name="Yang R."/>
            <person name="Briner A.E."/>
            <person name="Felis G.E."/>
            <person name="de Vos W.M."/>
            <person name="Barrangou R."/>
            <person name="Klaenhammer T.R."/>
            <person name="Caufield P.W."/>
            <person name="Cui Y."/>
            <person name="Zhang H."/>
            <person name="O'Toole P.W."/>
        </authorList>
    </citation>
    <scope>NUCLEOTIDE SEQUENCE [LARGE SCALE GENOMIC DNA]</scope>
    <source>
        <strain evidence="4 5">DSM 15638</strain>
    </source>
</reference>
<dbReference type="PANTHER" id="PTHR46268">
    <property type="entry name" value="STRESS RESPONSE PROTEIN NHAX"/>
    <property type="match status" value="1"/>
</dbReference>
<dbReference type="SUPFAM" id="SSF52402">
    <property type="entry name" value="Adenine nucleotide alpha hydrolases-like"/>
    <property type="match status" value="1"/>
</dbReference>
<organism evidence="4 5">
    <name type="scientific">Dellaglioa algida DSM 15638</name>
    <dbReference type="NCBI Taxonomy" id="1423719"/>
    <lineage>
        <taxon>Bacteria</taxon>
        <taxon>Bacillati</taxon>
        <taxon>Bacillota</taxon>
        <taxon>Bacilli</taxon>
        <taxon>Lactobacillales</taxon>
        <taxon>Lactobacillaceae</taxon>
        <taxon>Dellaglioa</taxon>
    </lineage>
</organism>
<dbReference type="Proteomes" id="UP000051450">
    <property type="component" value="Unassembled WGS sequence"/>
</dbReference>
<dbReference type="InterPro" id="IPR014729">
    <property type="entry name" value="Rossmann-like_a/b/a_fold"/>
</dbReference>
<dbReference type="PIRSF" id="PIRSF006276">
    <property type="entry name" value="UspA"/>
    <property type="match status" value="1"/>
</dbReference>
<keyword evidence="2" id="KW-0963">Cytoplasm</keyword>
<accession>A0A0R1HIX8</accession>
<dbReference type="EMBL" id="AZDI01000001">
    <property type="protein sequence ID" value="KRK46390.1"/>
    <property type="molecule type" value="Genomic_DNA"/>
</dbReference>
<dbReference type="PANTHER" id="PTHR46268:SF6">
    <property type="entry name" value="UNIVERSAL STRESS PROTEIN UP12"/>
    <property type="match status" value="1"/>
</dbReference>
<dbReference type="CDD" id="cd00293">
    <property type="entry name" value="USP-like"/>
    <property type="match status" value="1"/>
</dbReference>
<evidence type="ECO:0000259" key="3">
    <source>
        <dbReference type="Pfam" id="PF00582"/>
    </source>
</evidence>
<dbReference type="GO" id="GO:0005737">
    <property type="term" value="C:cytoplasm"/>
    <property type="evidence" value="ECO:0007669"/>
    <property type="project" value="UniProtKB-SubCell"/>
</dbReference>
<sequence length="151" mass="16697">MANMEQEYKNILVPVDGSDSAEKALRRAVESAKANHAHLDILNVIDTRQFSVSFSGMMDGGGSIVYQTFEDTEAYMNELKDSIVKDGFTDVDIHIRFGSPKTVIAKDFIEDHHSDLIIMGQSGLKAVERMLMGAVTNYVTRIAPCDVLVVK</sequence>
<dbReference type="STRING" id="1423719.FC66_GL000012"/>
<dbReference type="PRINTS" id="PR01438">
    <property type="entry name" value="UNVRSLSTRESS"/>
</dbReference>
<dbReference type="Gene3D" id="3.40.50.620">
    <property type="entry name" value="HUPs"/>
    <property type="match status" value="1"/>
</dbReference>
<evidence type="ECO:0000256" key="2">
    <source>
        <dbReference type="PIRNR" id="PIRNR006276"/>
    </source>
</evidence>
<dbReference type="PATRIC" id="fig|1423719.4.peg.11"/>
<evidence type="ECO:0000313" key="4">
    <source>
        <dbReference type="EMBL" id="KRK46390.1"/>
    </source>
</evidence>
<comment type="caution">
    <text evidence="4">The sequence shown here is derived from an EMBL/GenBank/DDBJ whole genome shotgun (WGS) entry which is preliminary data.</text>
</comment>
<protein>
    <recommendedName>
        <fullName evidence="2">Universal stress protein</fullName>
    </recommendedName>
</protein>
<dbReference type="AlphaFoldDB" id="A0A0R1HIX8"/>
<name>A0A0R1HIX8_9LACO</name>
<gene>
    <name evidence="4" type="ORF">FC66_GL000012</name>
</gene>
<comment type="subcellular location">
    <subcellularLocation>
        <location evidence="2">Cytoplasm</location>
    </subcellularLocation>
</comment>
<feature type="domain" description="UspA" evidence="3">
    <location>
        <begin position="7"/>
        <end position="151"/>
    </location>
</feature>
<proteinExistence type="inferred from homology"/>
<dbReference type="InterPro" id="IPR006016">
    <property type="entry name" value="UspA"/>
</dbReference>
<comment type="similarity">
    <text evidence="1 2">Belongs to the universal stress protein A family.</text>
</comment>